<evidence type="ECO:0000256" key="7">
    <source>
        <dbReference type="ARBA" id="ARBA00022807"/>
    </source>
</evidence>
<dbReference type="InterPro" id="IPR001394">
    <property type="entry name" value="Peptidase_C19_UCH"/>
</dbReference>
<dbReference type="GO" id="GO:0005829">
    <property type="term" value="C:cytosol"/>
    <property type="evidence" value="ECO:0007669"/>
    <property type="project" value="TreeGrafter"/>
</dbReference>
<evidence type="ECO:0000256" key="4">
    <source>
        <dbReference type="ARBA" id="ARBA00022670"/>
    </source>
</evidence>
<feature type="domain" description="USP" evidence="10">
    <location>
        <begin position="123"/>
        <end position="578"/>
    </location>
</feature>
<evidence type="ECO:0000256" key="9">
    <source>
        <dbReference type="SAM" id="Phobius"/>
    </source>
</evidence>
<protein>
    <recommendedName>
        <fullName evidence="3">ubiquitinyl hydrolase 1</fullName>
        <ecNumber evidence="3">3.4.19.12</ecNumber>
    </recommendedName>
</protein>
<keyword evidence="6" id="KW-0378">Hydrolase</keyword>
<dbReference type="Pfam" id="PF00443">
    <property type="entry name" value="UCH"/>
    <property type="match status" value="1"/>
</dbReference>
<proteinExistence type="inferred from homology"/>
<organism evidence="11">
    <name type="scientific">Schistocephalus solidus</name>
    <name type="common">Tapeworm</name>
    <dbReference type="NCBI Taxonomy" id="70667"/>
    <lineage>
        <taxon>Eukaryota</taxon>
        <taxon>Metazoa</taxon>
        <taxon>Spiralia</taxon>
        <taxon>Lophotrochozoa</taxon>
        <taxon>Platyhelminthes</taxon>
        <taxon>Cestoda</taxon>
        <taxon>Eucestoda</taxon>
        <taxon>Diphyllobothriidea</taxon>
        <taxon>Diphyllobothriidae</taxon>
        <taxon>Schistocephalus</taxon>
    </lineage>
</organism>
<dbReference type="InterPro" id="IPR028889">
    <property type="entry name" value="USP"/>
</dbReference>
<comment type="similarity">
    <text evidence="2">Belongs to the peptidase C19 family.</text>
</comment>
<feature type="compositionally biased region" description="Polar residues" evidence="8">
    <location>
        <begin position="490"/>
        <end position="513"/>
    </location>
</feature>
<dbReference type="GO" id="GO:0004843">
    <property type="term" value="F:cysteine-type deubiquitinase activity"/>
    <property type="evidence" value="ECO:0007669"/>
    <property type="project" value="UniProtKB-EC"/>
</dbReference>
<evidence type="ECO:0000256" key="6">
    <source>
        <dbReference type="ARBA" id="ARBA00022801"/>
    </source>
</evidence>
<keyword evidence="4" id="KW-0645">Protease</keyword>
<feature type="transmembrane region" description="Helical" evidence="9">
    <location>
        <begin position="85"/>
        <end position="106"/>
    </location>
</feature>
<feature type="region of interest" description="Disordered" evidence="8">
    <location>
        <begin position="473"/>
        <end position="514"/>
    </location>
</feature>
<dbReference type="InterPro" id="IPR038765">
    <property type="entry name" value="Papain-like_cys_pep_sf"/>
</dbReference>
<keyword evidence="7" id="KW-0788">Thiol protease</keyword>
<evidence type="ECO:0000256" key="8">
    <source>
        <dbReference type="SAM" id="MobiDB-lite"/>
    </source>
</evidence>
<dbReference type="Gene3D" id="3.90.70.10">
    <property type="entry name" value="Cysteine proteinases"/>
    <property type="match status" value="1"/>
</dbReference>
<dbReference type="CDD" id="cd02257">
    <property type="entry name" value="Peptidase_C19"/>
    <property type="match status" value="1"/>
</dbReference>
<dbReference type="PANTHER" id="PTHR24006:SF888">
    <property type="entry name" value="UBIQUITIN CARBOXYL-TERMINAL HYDROLASE 30"/>
    <property type="match status" value="1"/>
</dbReference>
<dbReference type="AlphaFoldDB" id="A0A0X3P831"/>
<dbReference type="GO" id="GO:0016579">
    <property type="term" value="P:protein deubiquitination"/>
    <property type="evidence" value="ECO:0007669"/>
    <property type="project" value="InterPro"/>
</dbReference>
<dbReference type="PROSITE" id="PS50235">
    <property type="entry name" value="USP_3"/>
    <property type="match status" value="1"/>
</dbReference>
<dbReference type="InterPro" id="IPR050164">
    <property type="entry name" value="Peptidase_C19"/>
</dbReference>
<feature type="compositionally biased region" description="Acidic residues" evidence="8">
    <location>
        <begin position="598"/>
        <end position="619"/>
    </location>
</feature>
<feature type="compositionally biased region" description="Basic and acidic residues" evidence="8">
    <location>
        <begin position="473"/>
        <end position="485"/>
    </location>
</feature>
<evidence type="ECO:0000313" key="11">
    <source>
        <dbReference type="EMBL" id="JAP48019.1"/>
    </source>
</evidence>
<keyword evidence="9" id="KW-1133">Transmembrane helix</keyword>
<keyword evidence="9" id="KW-0812">Transmembrane</keyword>
<reference evidence="11" key="1">
    <citation type="submission" date="2016-01" db="EMBL/GenBank/DDBJ databases">
        <title>Reference transcriptome for the parasite Schistocephalus solidus: insights into the molecular evolution of parasitism.</title>
        <authorList>
            <person name="Hebert F.O."/>
            <person name="Grambauer S."/>
            <person name="Barber I."/>
            <person name="Landry C.R."/>
            <person name="Aubin-Horth N."/>
        </authorList>
    </citation>
    <scope>NUCLEOTIDE SEQUENCE</scope>
</reference>
<evidence type="ECO:0000256" key="3">
    <source>
        <dbReference type="ARBA" id="ARBA00012759"/>
    </source>
</evidence>
<dbReference type="GO" id="GO:0005634">
    <property type="term" value="C:nucleus"/>
    <property type="evidence" value="ECO:0007669"/>
    <property type="project" value="TreeGrafter"/>
</dbReference>
<dbReference type="GO" id="GO:0006508">
    <property type="term" value="P:proteolysis"/>
    <property type="evidence" value="ECO:0007669"/>
    <property type="project" value="UniProtKB-KW"/>
</dbReference>
<evidence type="ECO:0000256" key="1">
    <source>
        <dbReference type="ARBA" id="ARBA00000707"/>
    </source>
</evidence>
<sequence>KHFNLNNIFVSCELFEFPICFKPYKNPIGLPVSSSCAILVYLAVISGDAVKVCTMELVRKTLIESSQIIQWLSHQQLFQRHMKSFLVVSLLGGTTVAISSLLYPIFIRKYYSFWIARHKPLPIGLPNNSNLCYLNALLQAMASSRSLVNSLKRSAAVRRNRLLCCLVALLEGLRCSSGYLKKHNLVEILADAHRTFVEELTLTEKWSVNEQQDVHELFVFLMDLANGNEPGRTEIRASGGLHSVSRLNGRTDYSSVARCCHRNSPLLFDVGSKNPMGLAEAFRQSPFHTIRINNPQHHLISNQIICTKCRYHGALKLVPEACITLFPYDFTKQNNKKKRSARRIGTVSDLLIAQFHEAEKLSGINCPRCHMKSLMPPAGMLQDTTPLVDKRVMVHLAESECRNTCVVRRWVAHLPPCLVLYVQRAIWKRAAQLPPDSREYLLAQSDGIMVKYTDHITFPENIDMALLRFGRTHAPDESESDKSDVRPAQPNGTTCHSTPQVQEASPETEQSHNIPRPYVLRSVVVHQGPILQAGHYVTYRRWRGRDTDWLLTSDRHILPVSLQNVLSAQAYMLFYEAEPARSDAACRRDTTTPVSTEKEDDSEDEEDGAHDDNDDSEEALDVFDGLSRAELIRTLATSAVAEVV</sequence>
<dbReference type="PANTHER" id="PTHR24006">
    <property type="entry name" value="UBIQUITIN CARBOXYL-TERMINAL HYDROLASE"/>
    <property type="match status" value="1"/>
</dbReference>
<gene>
    <name evidence="11" type="ORF">TR160521</name>
</gene>
<name>A0A0X3P831_SCHSO</name>
<dbReference type="EC" id="3.4.19.12" evidence="3"/>
<feature type="transmembrane region" description="Helical" evidence="9">
    <location>
        <begin position="28"/>
        <end position="50"/>
    </location>
</feature>
<feature type="non-terminal residue" evidence="11">
    <location>
        <position position="1"/>
    </location>
</feature>
<evidence type="ECO:0000256" key="5">
    <source>
        <dbReference type="ARBA" id="ARBA00022786"/>
    </source>
</evidence>
<keyword evidence="5" id="KW-0833">Ubl conjugation pathway</keyword>
<accession>A0A0X3P831</accession>
<evidence type="ECO:0000259" key="10">
    <source>
        <dbReference type="PROSITE" id="PS50235"/>
    </source>
</evidence>
<feature type="region of interest" description="Disordered" evidence="8">
    <location>
        <begin position="582"/>
        <end position="619"/>
    </location>
</feature>
<evidence type="ECO:0000256" key="2">
    <source>
        <dbReference type="ARBA" id="ARBA00009085"/>
    </source>
</evidence>
<dbReference type="InterPro" id="IPR018200">
    <property type="entry name" value="USP_CS"/>
</dbReference>
<dbReference type="EMBL" id="GEEE01015206">
    <property type="protein sequence ID" value="JAP48019.1"/>
    <property type="molecule type" value="Transcribed_RNA"/>
</dbReference>
<comment type="catalytic activity">
    <reaction evidence="1">
        <text>Thiol-dependent hydrolysis of ester, thioester, amide, peptide and isopeptide bonds formed by the C-terminal Gly of ubiquitin (a 76-residue protein attached to proteins as an intracellular targeting signal).</text>
        <dbReference type="EC" id="3.4.19.12"/>
    </reaction>
</comment>
<dbReference type="PROSITE" id="PS00973">
    <property type="entry name" value="USP_2"/>
    <property type="match status" value="1"/>
</dbReference>
<keyword evidence="9" id="KW-0472">Membrane</keyword>
<dbReference type="SUPFAM" id="SSF54001">
    <property type="entry name" value="Cysteine proteinases"/>
    <property type="match status" value="1"/>
</dbReference>